<dbReference type="InterPro" id="IPR024371">
    <property type="entry name" value="AcetylCoA_trans_1-like"/>
</dbReference>
<feature type="transmembrane region" description="Helical" evidence="5">
    <location>
        <begin position="223"/>
        <end position="241"/>
    </location>
</feature>
<proteinExistence type="predicted"/>
<feature type="transmembrane region" description="Helical" evidence="5">
    <location>
        <begin position="345"/>
        <end position="362"/>
    </location>
</feature>
<dbReference type="KEGG" id="phu:Phum_PHUM467420"/>
<feature type="transmembrane region" description="Helical" evidence="5">
    <location>
        <begin position="186"/>
        <end position="208"/>
    </location>
</feature>
<keyword evidence="3 5" id="KW-1133">Transmembrane helix</keyword>
<feature type="transmembrane region" description="Helical" evidence="5">
    <location>
        <begin position="107"/>
        <end position="126"/>
    </location>
</feature>
<dbReference type="GO" id="GO:0008521">
    <property type="term" value="F:acetyl-CoA transmembrane transporter activity"/>
    <property type="evidence" value="ECO:0007669"/>
    <property type="project" value="InterPro"/>
</dbReference>
<dbReference type="AlphaFoldDB" id="E0VVT0"/>
<reference evidence="7" key="3">
    <citation type="submission" date="2021-02" db="UniProtKB">
        <authorList>
            <consortium name="EnsemblMetazoa"/>
        </authorList>
    </citation>
    <scope>IDENTIFICATION</scope>
    <source>
        <strain evidence="7">USDA</strain>
    </source>
</reference>
<protein>
    <submittedName>
        <fullName evidence="6 7">Acetyl-coenzyme A transporter, putative</fullName>
    </submittedName>
</protein>
<organism>
    <name type="scientific">Pediculus humanus subsp. corporis</name>
    <name type="common">Body louse</name>
    <dbReference type="NCBI Taxonomy" id="121224"/>
    <lineage>
        <taxon>Eukaryota</taxon>
        <taxon>Metazoa</taxon>
        <taxon>Ecdysozoa</taxon>
        <taxon>Arthropoda</taxon>
        <taxon>Hexapoda</taxon>
        <taxon>Insecta</taxon>
        <taxon>Pterygota</taxon>
        <taxon>Neoptera</taxon>
        <taxon>Paraneoptera</taxon>
        <taxon>Psocodea</taxon>
        <taxon>Troctomorpha</taxon>
        <taxon>Phthiraptera</taxon>
        <taxon>Anoplura</taxon>
        <taxon>Pediculidae</taxon>
        <taxon>Pediculus</taxon>
    </lineage>
</organism>
<dbReference type="VEuPathDB" id="VectorBase:PHUM467420"/>
<keyword evidence="4 5" id="KW-0472">Membrane</keyword>
<dbReference type="STRING" id="121224.E0VVT0"/>
<name>E0VVT0_PEDHC</name>
<dbReference type="EnsemblMetazoa" id="PHUM467420-RA">
    <property type="protein sequence ID" value="PHUM467420-PA"/>
    <property type="gene ID" value="PHUM467420"/>
</dbReference>
<keyword evidence="2 5" id="KW-0812">Transmembrane</keyword>
<dbReference type="Gene3D" id="1.20.1250.20">
    <property type="entry name" value="MFS general substrate transporter like domains"/>
    <property type="match status" value="1"/>
</dbReference>
<comment type="subcellular location">
    <subcellularLocation>
        <location evidence="1">Membrane</location>
        <topology evidence="1">Multi-pass membrane protein</topology>
    </subcellularLocation>
</comment>
<reference evidence="6" key="1">
    <citation type="submission" date="2007-04" db="EMBL/GenBank/DDBJ databases">
        <title>Annotation of Pediculus humanus corporis strain USDA.</title>
        <authorList>
            <person name="Kirkness E."/>
            <person name="Hannick L."/>
            <person name="Hass B."/>
            <person name="Bruggner R."/>
            <person name="Lawson D."/>
            <person name="Bidwell S."/>
            <person name="Joardar V."/>
            <person name="Caler E."/>
            <person name="Walenz B."/>
            <person name="Inman J."/>
            <person name="Schobel S."/>
            <person name="Galinsky K."/>
            <person name="Amedeo P."/>
            <person name="Strausberg R."/>
        </authorList>
    </citation>
    <scope>NUCLEOTIDE SEQUENCE</scope>
    <source>
        <strain evidence="6">USDA</strain>
    </source>
</reference>
<dbReference type="EMBL" id="AAZO01005680">
    <property type="status" value="NOT_ANNOTATED_CDS"/>
    <property type="molecule type" value="Genomic_DNA"/>
</dbReference>
<feature type="transmembrane region" description="Helical" evidence="5">
    <location>
        <begin position="368"/>
        <end position="397"/>
    </location>
</feature>
<dbReference type="HOGENOM" id="CLU_020502_1_0_1"/>
<dbReference type="RefSeq" id="XP_002430224.1">
    <property type="nucleotide sequence ID" value="XM_002430179.1"/>
</dbReference>
<feature type="transmembrane region" description="Helical" evidence="5">
    <location>
        <begin position="39"/>
        <end position="59"/>
    </location>
</feature>
<dbReference type="GO" id="GO:0016020">
    <property type="term" value="C:membrane"/>
    <property type="evidence" value="ECO:0007669"/>
    <property type="project" value="UniProtKB-SubCell"/>
</dbReference>
<dbReference type="InterPro" id="IPR036259">
    <property type="entry name" value="MFS_trans_sf"/>
</dbReference>
<feature type="transmembrane region" description="Helical" evidence="5">
    <location>
        <begin position="306"/>
        <end position="324"/>
    </location>
</feature>
<dbReference type="InParanoid" id="E0VVT0"/>
<dbReference type="GO" id="GO:0035348">
    <property type="term" value="P:acetyl-CoA transmembrane transport"/>
    <property type="evidence" value="ECO:0007669"/>
    <property type="project" value="InterPro"/>
</dbReference>
<evidence type="ECO:0000313" key="7">
    <source>
        <dbReference type="EnsemblMetazoa" id="PHUM467420-PA"/>
    </source>
</evidence>
<accession>E0VVT0</accession>
<sequence>MIYRKRNGSNESDFESDMNELPSDKSFQFEKLKGDRGNVAILFFLYLLQGIPLGLMQAIPIILTNSGVSYKQQAKFSLVNWPFSLKLLWAPVLDCVYWDKMGRRKSWLVPTQYLIGILMLFLSFYVNDLLGGNGTEPKMELLALSFFCLNFLAATQDIAVDGWALTMLKRQNVSYASTCNSVGQTAGYFLGYVSFLALESASFCNTYLRKEPLDRGIVTLPDFLYFWGWIFLGTTTLICILKHEKPIFIDKNVSVVDSYKLLIEIFKLKPIRLLAVVLLTARVGFSACDVVTGLKLVEAGIPKEKMALLAVPLVPLQVILPFLLSRNLTGENPMSVFLTAYPYRLGCGILFSILVAVTPYFVVNHEMSIIYCICFLIIYCFHQVTSNSMFVAQMAFFAKISDPTMGGTYMTLVNTIANIGGTWPQALALLFVDLLTFKKCSNSEGNKCINHSEVGMCEKDGGVCLTTIDGYYIEIALCTIIGCIWFLWGRKSIKKLQLYGINSYSVQKQSYNR</sequence>
<evidence type="ECO:0000256" key="5">
    <source>
        <dbReference type="SAM" id="Phobius"/>
    </source>
</evidence>
<dbReference type="OMA" id="RRKSWIM"/>
<feature type="transmembrane region" description="Helical" evidence="5">
    <location>
        <begin position="79"/>
        <end position="98"/>
    </location>
</feature>
<dbReference type="Proteomes" id="UP000009046">
    <property type="component" value="Unassembled WGS sequence"/>
</dbReference>
<dbReference type="SUPFAM" id="SSF103473">
    <property type="entry name" value="MFS general substrate transporter"/>
    <property type="match status" value="1"/>
</dbReference>
<evidence type="ECO:0000256" key="1">
    <source>
        <dbReference type="ARBA" id="ARBA00004141"/>
    </source>
</evidence>
<feature type="transmembrane region" description="Helical" evidence="5">
    <location>
        <begin position="141"/>
        <end position="165"/>
    </location>
</feature>
<dbReference type="OrthoDB" id="6415790at2759"/>
<gene>
    <name evidence="7" type="primary">8238724</name>
    <name evidence="6" type="ORF">Phum_PHUM467420</name>
</gene>
<dbReference type="CTD" id="8238724"/>
<reference evidence="6" key="2">
    <citation type="submission" date="2007-04" db="EMBL/GenBank/DDBJ databases">
        <title>The genome of the human body louse.</title>
        <authorList>
            <consortium name="The Human Body Louse Genome Consortium"/>
            <person name="Kirkness E."/>
            <person name="Walenz B."/>
            <person name="Hass B."/>
            <person name="Bruggner R."/>
            <person name="Strausberg R."/>
        </authorList>
    </citation>
    <scope>NUCLEOTIDE SEQUENCE</scope>
    <source>
        <strain evidence="6">USDA</strain>
    </source>
</reference>
<evidence type="ECO:0000256" key="4">
    <source>
        <dbReference type="ARBA" id="ARBA00023136"/>
    </source>
</evidence>
<evidence type="ECO:0000313" key="8">
    <source>
        <dbReference type="Proteomes" id="UP000009046"/>
    </source>
</evidence>
<dbReference type="FunCoup" id="E0VVT0">
    <property type="interactions" value="419"/>
</dbReference>
<dbReference type="EMBL" id="DS235813">
    <property type="protein sequence ID" value="EEB17486.1"/>
    <property type="molecule type" value="Genomic_DNA"/>
</dbReference>
<dbReference type="InterPro" id="IPR004752">
    <property type="entry name" value="AmpG_permease/AT-1"/>
</dbReference>
<dbReference type="eggNOG" id="KOG3574">
    <property type="taxonomic scope" value="Eukaryota"/>
</dbReference>
<keyword evidence="8" id="KW-1185">Reference proteome</keyword>
<evidence type="ECO:0000313" key="6">
    <source>
        <dbReference type="EMBL" id="EEB17486.1"/>
    </source>
</evidence>
<evidence type="ECO:0000256" key="2">
    <source>
        <dbReference type="ARBA" id="ARBA00022692"/>
    </source>
</evidence>
<dbReference type="PANTHER" id="PTHR12778">
    <property type="entry name" value="SOLUTE CARRIER FAMILY 33 ACETYL-COA TRANSPORTER -RELATED"/>
    <property type="match status" value="1"/>
</dbReference>
<dbReference type="PANTHER" id="PTHR12778:SF9">
    <property type="entry name" value="ACETYL-COENZYME A TRANSPORTER 1"/>
    <property type="match status" value="1"/>
</dbReference>
<feature type="transmembrane region" description="Helical" evidence="5">
    <location>
        <begin position="470"/>
        <end position="488"/>
    </location>
</feature>
<dbReference type="Pfam" id="PF13000">
    <property type="entry name" value="Acatn"/>
    <property type="match status" value="3"/>
</dbReference>
<evidence type="ECO:0000256" key="3">
    <source>
        <dbReference type="ARBA" id="ARBA00022989"/>
    </source>
</evidence>
<dbReference type="GeneID" id="8238724"/>